<dbReference type="Proteomes" id="UP000242415">
    <property type="component" value="Unassembled WGS sequence"/>
</dbReference>
<dbReference type="RefSeq" id="WP_091557290.1">
    <property type="nucleotide sequence ID" value="NZ_FNPH01000005.1"/>
</dbReference>
<dbReference type="STRING" id="405436.SAMN05444365_105164"/>
<dbReference type="GO" id="GO:0004497">
    <property type="term" value="F:monooxygenase activity"/>
    <property type="evidence" value="ECO:0007669"/>
    <property type="project" value="UniProtKB-KW"/>
</dbReference>
<proteinExistence type="predicted"/>
<keyword evidence="1" id="KW-0503">Monooxygenase</keyword>
<organism evidence="1 2">
    <name type="scientific">Micromonospora pattaloongensis</name>
    <dbReference type="NCBI Taxonomy" id="405436"/>
    <lineage>
        <taxon>Bacteria</taxon>
        <taxon>Bacillati</taxon>
        <taxon>Actinomycetota</taxon>
        <taxon>Actinomycetes</taxon>
        <taxon>Micromonosporales</taxon>
        <taxon>Micromonosporaceae</taxon>
        <taxon>Micromonospora</taxon>
    </lineage>
</organism>
<keyword evidence="1" id="KW-0560">Oxidoreductase</keyword>
<dbReference type="AlphaFoldDB" id="A0A1H3Q0T3"/>
<sequence length="245" mass="26710">MSGEPGLVTLHVWRVPRRALPRALTRMAVDPRRLRRLPGVRFGKLLGTGTGTGFGPTDVDPTRWAALIAWDDATTAADFDETAVGRAWRRIATAGARLDLRPLASRGRWAGIEPFGAPTGGPTQRPVLALTRARLRARRAPTFWRAVPPVAAALHAAPGLLARFGVGEAPIGWQGTVSVWRTASDLARFAYRQPEHRAAIARTPTERWYAEELFARFEVRDVAGDRAVLGWVGRDGGWGATVGRT</sequence>
<dbReference type="EMBL" id="FNPH01000005">
    <property type="protein sequence ID" value="SDZ07122.1"/>
    <property type="molecule type" value="Genomic_DNA"/>
</dbReference>
<reference evidence="2" key="1">
    <citation type="submission" date="2016-10" db="EMBL/GenBank/DDBJ databases">
        <authorList>
            <person name="Varghese N."/>
            <person name="Submissions S."/>
        </authorList>
    </citation>
    <scope>NUCLEOTIDE SEQUENCE [LARGE SCALE GENOMIC DNA]</scope>
    <source>
        <strain evidence="2">DSM 45245</strain>
    </source>
</reference>
<accession>A0A1H3Q0T3</accession>
<keyword evidence="2" id="KW-1185">Reference proteome</keyword>
<dbReference type="CDD" id="cd21650">
    <property type="entry name" value="CrtA-like"/>
    <property type="match status" value="1"/>
</dbReference>
<evidence type="ECO:0000313" key="2">
    <source>
        <dbReference type="Proteomes" id="UP000242415"/>
    </source>
</evidence>
<dbReference type="OrthoDB" id="1122317at2"/>
<name>A0A1H3Q0T3_9ACTN</name>
<evidence type="ECO:0000313" key="1">
    <source>
        <dbReference type="EMBL" id="SDZ07122.1"/>
    </source>
</evidence>
<dbReference type="InterPro" id="IPR049574">
    <property type="entry name" value="CrtA-like"/>
</dbReference>
<gene>
    <name evidence="1" type="ORF">SAMN05444365_105164</name>
</gene>
<protein>
    <submittedName>
        <fullName evidence="1">Spheroidene monooxygenase</fullName>
    </submittedName>
</protein>